<dbReference type="Gene3D" id="4.10.60.10">
    <property type="entry name" value="Zinc finger, CCHC-type"/>
    <property type="match status" value="1"/>
</dbReference>
<protein>
    <submittedName>
        <fullName evidence="2">Uncharacterized protein</fullName>
    </submittedName>
</protein>
<dbReference type="SMART" id="SM00343">
    <property type="entry name" value="ZnF_C2HC"/>
    <property type="match status" value="1"/>
</dbReference>
<reference evidence="2" key="1">
    <citation type="journal article" date="2012" name="Nature">
        <title>The oyster genome reveals stress adaptation and complexity of shell formation.</title>
        <authorList>
            <person name="Zhang G."/>
            <person name="Fang X."/>
            <person name="Guo X."/>
            <person name="Li L."/>
            <person name="Luo R."/>
            <person name="Xu F."/>
            <person name="Yang P."/>
            <person name="Zhang L."/>
            <person name="Wang X."/>
            <person name="Qi H."/>
            <person name="Xiong Z."/>
            <person name="Que H."/>
            <person name="Xie Y."/>
            <person name="Holland P.W."/>
            <person name="Paps J."/>
            <person name="Zhu Y."/>
            <person name="Wu F."/>
            <person name="Chen Y."/>
            <person name="Wang J."/>
            <person name="Peng C."/>
            <person name="Meng J."/>
            <person name="Yang L."/>
            <person name="Liu J."/>
            <person name="Wen B."/>
            <person name="Zhang N."/>
            <person name="Huang Z."/>
            <person name="Zhu Q."/>
            <person name="Feng Y."/>
            <person name="Mount A."/>
            <person name="Hedgecock D."/>
            <person name="Xu Z."/>
            <person name="Liu Y."/>
            <person name="Domazet-Loso T."/>
            <person name="Du Y."/>
            <person name="Sun X."/>
            <person name="Zhang S."/>
            <person name="Liu B."/>
            <person name="Cheng P."/>
            <person name="Jiang X."/>
            <person name="Li J."/>
            <person name="Fan D."/>
            <person name="Wang W."/>
            <person name="Fu W."/>
            <person name="Wang T."/>
            <person name="Wang B."/>
            <person name="Zhang J."/>
            <person name="Peng Z."/>
            <person name="Li Y."/>
            <person name="Li N."/>
            <person name="Wang J."/>
            <person name="Chen M."/>
            <person name="He Y."/>
            <person name="Tan F."/>
            <person name="Song X."/>
            <person name="Zheng Q."/>
            <person name="Huang R."/>
            <person name="Yang H."/>
            <person name="Du X."/>
            <person name="Chen L."/>
            <person name="Yang M."/>
            <person name="Gaffney P.M."/>
            <person name="Wang S."/>
            <person name="Luo L."/>
            <person name="She Z."/>
            <person name="Ming Y."/>
            <person name="Huang W."/>
            <person name="Zhang S."/>
            <person name="Huang B."/>
            <person name="Zhang Y."/>
            <person name="Qu T."/>
            <person name="Ni P."/>
            <person name="Miao G."/>
            <person name="Wang J."/>
            <person name="Wang Q."/>
            <person name="Steinberg C.E."/>
            <person name="Wang H."/>
            <person name="Li N."/>
            <person name="Qian L."/>
            <person name="Zhang G."/>
            <person name="Li Y."/>
            <person name="Yang H."/>
            <person name="Liu X."/>
            <person name="Wang J."/>
            <person name="Yin Y."/>
            <person name="Wang J."/>
        </authorList>
    </citation>
    <scope>NUCLEOTIDE SEQUENCE [LARGE SCALE GENOMIC DNA]</scope>
    <source>
        <strain evidence="2">05x7-T-G4-1.051#20</strain>
    </source>
</reference>
<gene>
    <name evidence="2" type="ORF">CGI_10019366</name>
</gene>
<dbReference type="Pfam" id="PF00098">
    <property type="entry name" value="zf-CCHC"/>
    <property type="match status" value="1"/>
</dbReference>
<name>K1PUT2_MAGGI</name>
<dbReference type="InterPro" id="IPR001878">
    <property type="entry name" value="Znf_CCHC"/>
</dbReference>
<dbReference type="InterPro" id="IPR036875">
    <property type="entry name" value="Znf_CCHC_sf"/>
</dbReference>
<sequence>MTPVGAQGGSSLNPRSRQRGSGLCYACNQQGHFRRECPNRHRLDSPHRQGQRTSKQADGRQVQFSETPTVGSATRVVPSIRSGGLGYGESAWRISIKVNGVLVSAVVDTAAQITIIAQRVYDKMSPRPEISTSIDVNLAGGGATMAVGSLENALIEIGGTQLRYPMYN</sequence>
<dbReference type="Gene3D" id="2.40.70.10">
    <property type="entry name" value="Acid Proteases"/>
    <property type="match status" value="1"/>
</dbReference>
<dbReference type="InterPro" id="IPR021109">
    <property type="entry name" value="Peptidase_aspartic_dom_sf"/>
</dbReference>
<dbReference type="GO" id="GO:0003676">
    <property type="term" value="F:nucleic acid binding"/>
    <property type="evidence" value="ECO:0007669"/>
    <property type="project" value="InterPro"/>
</dbReference>
<dbReference type="GO" id="GO:0008270">
    <property type="term" value="F:zinc ion binding"/>
    <property type="evidence" value="ECO:0007669"/>
    <property type="project" value="InterPro"/>
</dbReference>
<feature type="compositionally biased region" description="Basic and acidic residues" evidence="1">
    <location>
        <begin position="37"/>
        <end position="47"/>
    </location>
</feature>
<organism evidence="2">
    <name type="scientific">Magallana gigas</name>
    <name type="common">Pacific oyster</name>
    <name type="synonym">Crassostrea gigas</name>
    <dbReference type="NCBI Taxonomy" id="29159"/>
    <lineage>
        <taxon>Eukaryota</taxon>
        <taxon>Metazoa</taxon>
        <taxon>Spiralia</taxon>
        <taxon>Lophotrochozoa</taxon>
        <taxon>Mollusca</taxon>
        <taxon>Bivalvia</taxon>
        <taxon>Autobranchia</taxon>
        <taxon>Pteriomorphia</taxon>
        <taxon>Ostreida</taxon>
        <taxon>Ostreoidea</taxon>
        <taxon>Ostreidae</taxon>
        <taxon>Magallana</taxon>
    </lineage>
</organism>
<dbReference type="HOGENOM" id="CLU_1588100_0_0_1"/>
<dbReference type="Pfam" id="PF13975">
    <property type="entry name" value="gag-asp_proteas"/>
    <property type="match status" value="1"/>
</dbReference>
<dbReference type="InParanoid" id="K1PUT2"/>
<feature type="region of interest" description="Disordered" evidence="1">
    <location>
        <begin position="37"/>
        <end position="70"/>
    </location>
</feature>
<dbReference type="CDD" id="cd00303">
    <property type="entry name" value="retropepsin_like"/>
    <property type="match status" value="1"/>
</dbReference>
<proteinExistence type="predicted"/>
<dbReference type="SUPFAM" id="SSF57756">
    <property type="entry name" value="Retrovirus zinc finger-like domains"/>
    <property type="match status" value="1"/>
</dbReference>
<dbReference type="SUPFAM" id="SSF50630">
    <property type="entry name" value="Acid proteases"/>
    <property type="match status" value="1"/>
</dbReference>
<dbReference type="AlphaFoldDB" id="K1PUT2"/>
<dbReference type="EMBL" id="JH818877">
    <property type="protein sequence ID" value="EKC25488.1"/>
    <property type="molecule type" value="Genomic_DNA"/>
</dbReference>
<dbReference type="PROSITE" id="PS50158">
    <property type="entry name" value="ZF_CCHC"/>
    <property type="match status" value="1"/>
</dbReference>
<accession>K1PUT2</accession>
<evidence type="ECO:0000256" key="1">
    <source>
        <dbReference type="SAM" id="MobiDB-lite"/>
    </source>
</evidence>
<feature type="region of interest" description="Disordered" evidence="1">
    <location>
        <begin position="1"/>
        <end position="20"/>
    </location>
</feature>
<evidence type="ECO:0000313" key="2">
    <source>
        <dbReference type="EMBL" id="EKC25488.1"/>
    </source>
</evidence>
<feature type="compositionally biased region" description="Polar residues" evidence="1">
    <location>
        <begin position="51"/>
        <end position="70"/>
    </location>
</feature>